<dbReference type="EMBL" id="CACRXK020008861">
    <property type="protein sequence ID" value="CAB4015828.1"/>
    <property type="molecule type" value="Genomic_DNA"/>
</dbReference>
<dbReference type="PROSITE" id="PS50020">
    <property type="entry name" value="WW_DOMAIN_2"/>
    <property type="match status" value="1"/>
</dbReference>
<dbReference type="AlphaFoldDB" id="A0A6S7K364"/>
<accession>A0A6S7K364</accession>
<feature type="region of interest" description="Disordered" evidence="1">
    <location>
        <begin position="322"/>
        <end position="354"/>
    </location>
</feature>
<dbReference type="GO" id="GO:0001540">
    <property type="term" value="F:amyloid-beta binding"/>
    <property type="evidence" value="ECO:0007669"/>
    <property type="project" value="InterPro"/>
</dbReference>
<reference evidence="2" key="1">
    <citation type="submission" date="2020-04" db="EMBL/GenBank/DDBJ databases">
        <authorList>
            <person name="Alioto T."/>
            <person name="Alioto T."/>
            <person name="Gomez Garrido J."/>
        </authorList>
    </citation>
    <scope>NUCLEOTIDE SEQUENCE</scope>
    <source>
        <strain evidence="2">A484AB</strain>
    </source>
</reference>
<comment type="caution">
    <text evidence="2">The sequence shown here is derived from an EMBL/GenBank/DDBJ whole genome shotgun (WGS) entry which is preliminary data.</text>
</comment>
<name>A0A6S7K364_PARCT</name>
<dbReference type="CDD" id="cd00201">
    <property type="entry name" value="WW"/>
    <property type="match status" value="1"/>
</dbReference>
<organism evidence="2 3">
    <name type="scientific">Paramuricea clavata</name>
    <name type="common">Red gorgonian</name>
    <name type="synonym">Violescent sea-whip</name>
    <dbReference type="NCBI Taxonomy" id="317549"/>
    <lineage>
        <taxon>Eukaryota</taxon>
        <taxon>Metazoa</taxon>
        <taxon>Cnidaria</taxon>
        <taxon>Anthozoa</taxon>
        <taxon>Octocorallia</taxon>
        <taxon>Malacalcyonacea</taxon>
        <taxon>Plexauridae</taxon>
        <taxon>Paramuricea</taxon>
    </lineage>
</organism>
<dbReference type="GO" id="GO:0006355">
    <property type="term" value="P:regulation of DNA-templated transcription"/>
    <property type="evidence" value="ECO:0007669"/>
    <property type="project" value="TreeGrafter"/>
</dbReference>
<dbReference type="PANTHER" id="PTHR14058">
    <property type="entry name" value="AMYLOID BETA A4 PRECURSOR PROTEIN-BINDING FAMILY B"/>
    <property type="match status" value="1"/>
</dbReference>
<protein>
    <submittedName>
        <fullName evidence="2">Amyloid beta A4 -binding family B member 3</fullName>
    </submittedName>
</protein>
<dbReference type="InterPro" id="IPR011993">
    <property type="entry name" value="PH-like_dom_sf"/>
</dbReference>
<dbReference type="PANTHER" id="PTHR14058:SF8">
    <property type="entry name" value="PROTEIN FE65 HOMOLOG"/>
    <property type="match status" value="1"/>
</dbReference>
<dbReference type="SMART" id="SM00456">
    <property type="entry name" value="WW"/>
    <property type="match status" value="1"/>
</dbReference>
<feature type="compositionally biased region" description="Basic and acidic residues" evidence="1">
    <location>
        <begin position="334"/>
        <end position="344"/>
    </location>
</feature>
<dbReference type="Gene3D" id="2.20.70.10">
    <property type="match status" value="1"/>
</dbReference>
<dbReference type="InterPro" id="IPR001202">
    <property type="entry name" value="WW_dom"/>
</dbReference>
<feature type="region of interest" description="Disordered" evidence="1">
    <location>
        <begin position="271"/>
        <end position="290"/>
    </location>
</feature>
<dbReference type="Pfam" id="PF00397">
    <property type="entry name" value="WW"/>
    <property type="match status" value="1"/>
</dbReference>
<dbReference type="Proteomes" id="UP001152795">
    <property type="component" value="Unassembled WGS sequence"/>
</dbReference>
<sequence length="602" mass="68554">MNSLMNCRTNRLVNISPNFVFCCFRRGVYLEPSVIKYNHVTTGENRYIVVLLIKMAASNESIECFREYFAVGYRVPNPIAWSTGNRNTRRFLNLTPKCINYQHQKKIFTLSEVWSAFRSALESLSSTSDTNTDINVFTSVLILNTLIVTENLCLSYNSHDFQYKADFERMRMTCLPTSFSSAGLDITSQENFAKWTVRYKPLVLRARAILILFEKLTRACLIQIALETILLPILTPTFRLYSMIRDMTTKANFHSFFKFIFCSLVDATEPEEAEEEAPPLPSRPNFEVEDDPIKPQEQLAKEEPQQEKASKGSSIMKTIKKHIRQKSDGSQAKKHTDESKDSLVKKGASNEALDAKPSTPIKAYLVTDIVGQPSTKMFGEPEMYESVSDRREEESVSKGATDLPDGWQEVKDSGGTYYWHVASGTTQWEKPKKLESATATDGSSKRPIVDPPKPKPKPELKTVTSFPVHSMGWVELEESQVAPHNMTDTIAECISNLARERKDLWKTPETWGGENLRIDSTEERFSILFVYQSFDTRLHGVSKRGFSTEKIGKMTFLPPLRVHLDDRPGNRYIGHIGYAVAWMLWLLDAHVAIEVKSDWITD</sequence>
<gene>
    <name evidence="2" type="ORF">PACLA_8A027783</name>
</gene>
<dbReference type="GO" id="GO:0005737">
    <property type="term" value="C:cytoplasm"/>
    <property type="evidence" value="ECO:0007669"/>
    <property type="project" value="TreeGrafter"/>
</dbReference>
<dbReference type="InterPro" id="IPR036020">
    <property type="entry name" value="WW_dom_sf"/>
</dbReference>
<feature type="compositionally biased region" description="Basic and acidic residues" evidence="1">
    <location>
        <begin position="387"/>
        <end position="396"/>
    </location>
</feature>
<dbReference type="Gene3D" id="2.30.29.30">
    <property type="entry name" value="Pleckstrin-homology domain (PH domain)/Phosphotyrosine-binding domain (PTB)"/>
    <property type="match status" value="1"/>
</dbReference>
<feature type="compositionally biased region" description="Basic and acidic residues" evidence="1">
    <location>
        <begin position="297"/>
        <end position="310"/>
    </location>
</feature>
<feature type="region of interest" description="Disordered" evidence="1">
    <location>
        <begin position="429"/>
        <end position="462"/>
    </location>
</feature>
<feature type="region of interest" description="Disordered" evidence="1">
    <location>
        <begin position="297"/>
        <end position="316"/>
    </location>
</feature>
<dbReference type="InterPro" id="IPR039576">
    <property type="entry name" value="APBB1/2/3"/>
</dbReference>
<dbReference type="PROSITE" id="PS01159">
    <property type="entry name" value="WW_DOMAIN_1"/>
    <property type="match status" value="1"/>
</dbReference>
<dbReference type="SUPFAM" id="SSF51045">
    <property type="entry name" value="WW domain"/>
    <property type="match status" value="1"/>
</dbReference>
<proteinExistence type="predicted"/>
<evidence type="ECO:0000313" key="2">
    <source>
        <dbReference type="EMBL" id="CAB4015828.1"/>
    </source>
</evidence>
<evidence type="ECO:0000256" key="1">
    <source>
        <dbReference type="SAM" id="MobiDB-lite"/>
    </source>
</evidence>
<feature type="non-terminal residue" evidence="2">
    <location>
        <position position="602"/>
    </location>
</feature>
<feature type="region of interest" description="Disordered" evidence="1">
    <location>
        <begin position="382"/>
        <end position="407"/>
    </location>
</feature>
<dbReference type="OrthoDB" id="5969782at2759"/>
<keyword evidence="3" id="KW-1185">Reference proteome</keyword>
<feature type="compositionally biased region" description="Basic and acidic residues" evidence="1">
    <location>
        <begin position="443"/>
        <end position="460"/>
    </location>
</feature>
<dbReference type="GO" id="GO:0005634">
    <property type="term" value="C:nucleus"/>
    <property type="evidence" value="ECO:0007669"/>
    <property type="project" value="TreeGrafter"/>
</dbReference>
<evidence type="ECO:0000313" key="3">
    <source>
        <dbReference type="Proteomes" id="UP001152795"/>
    </source>
</evidence>